<proteinExistence type="inferred from homology"/>
<feature type="compositionally biased region" description="Polar residues" evidence="3">
    <location>
        <begin position="19"/>
        <end position="34"/>
    </location>
</feature>
<dbReference type="PANTHER" id="PTHR32258">
    <property type="entry name" value="PROTEIN NETWORKED 4A"/>
    <property type="match status" value="1"/>
</dbReference>
<reference evidence="5 6" key="1">
    <citation type="journal article" date="2018" name="Front. Plant Sci.">
        <title>Red Clover (Trifolium pratense) and Zigzag Clover (T. medium) - A Picture of Genomic Similarities and Differences.</title>
        <authorList>
            <person name="Dluhosova J."/>
            <person name="Istvanek J."/>
            <person name="Nedelnik J."/>
            <person name="Repkova J."/>
        </authorList>
    </citation>
    <scope>NUCLEOTIDE SEQUENCE [LARGE SCALE GENOMIC DNA]</scope>
    <source>
        <strain evidence="6">cv. 10/8</strain>
        <tissue evidence="5">Leaf</tissue>
    </source>
</reference>
<feature type="domain" description="NAB" evidence="4">
    <location>
        <begin position="13"/>
        <end position="34"/>
    </location>
</feature>
<keyword evidence="5" id="KW-0418">Kinase</keyword>
<keyword evidence="6" id="KW-1185">Reference proteome</keyword>
<evidence type="ECO:0000256" key="2">
    <source>
        <dbReference type="ARBA" id="ARBA00038006"/>
    </source>
</evidence>
<sequence>MATLTHSDSNKKYSWWWDSHNSPKNSKWLQENLT</sequence>
<dbReference type="EMBL" id="LXQA010101885">
    <property type="protein sequence ID" value="MCI16657.1"/>
    <property type="molecule type" value="Genomic_DNA"/>
</dbReference>
<evidence type="ECO:0000313" key="5">
    <source>
        <dbReference type="EMBL" id="MCI16657.1"/>
    </source>
</evidence>
<evidence type="ECO:0000256" key="1">
    <source>
        <dbReference type="ARBA" id="ARBA00023054"/>
    </source>
</evidence>
<accession>A0A392PY78</accession>
<evidence type="ECO:0000313" key="6">
    <source>
        <dbReference type="Proteomes" id="UP000265520"/>
    </source>
</evidence>
<evidence type="ECO:0000259" key="4">
    <source>
        <dbReference type="PROSITE" id="PS51774"/>
    </source>
</evidence>
<feature type="region of interest" description="Disordered" evidence="3">
    <location>
        <begin position="1"/>
        <end position="34"/>
    </location>
</feature>
<dbReference type="Proteomes" id="UP000265520">
    <property type="component" value="Unassembled WGS sequence"/>
</dbReference>
<dbReference type="GO" id="GO:0051015">
    <property type="term" value="F:actin filament binding"/>
    <property type="evidence" value="ECO:0007669"/>
    <property type="project" value="TreeGrafter"/>
</dbReference>
<evidence type="ECO:0000256" key="3">
    <source>
        <dbReference type="SAM" id="MobiDB-lite"/>
    </source>
</evidence>
<protein>
    <submittedName>
        <fullName evidence="5">Kinase interacting (KIP1-like) family protein</fullName>
    </submittedName>
</protein>
<dbReference type="GO" id="GO:0016301">
    <property type="term" value="F:kinase activity"/>
    <property type="evidence" value="ECO:0007669"/>
    <property type="project" value="UniProtKB-KW"/>
</dbReference>
<dbReference type="InterPro" id="IPR051861">
    <property type="entry name" value="NET_actin-binding_domain"/>
</dbReference>
<keyword evidence="1" id="KW-0175">Coiled coil</keyword>
<dbReference type="GO" id="GO:0005886">
    <property type="term" value="C:plasma membrane"/>
    <property type="evidence" value="ECO:0007669"/>
    <property type="project" value="TreeGrafter"/>
</dbReference>
<dbReference type="InterPro" id="IPR011684">
    <property type="entry name" value="NAB"/>
</dbReference>
<comment type="similarity">
    <text evidence="2">Belongs to the NET family.</text>
</comment>
<dbReference type="PANTHER" id="PTHR32258:SF6">
    <property type="entry name" value="PROTEIN NETWORKED 1A"/>
    <property type="match status" value="1"/>
</dbReference>
<name>A0A392PY78_9FABA</name>
<feature type="non-terminal residue" evidence="5">
    <location>
        <position position="34"/>
    </location>
</feature>
<dbReference type="AlphaFoldDB" id="A0A392PY78"/>
<comment type="caution">
    <text evidence="5">The sequence shown here is derived from an EMBL/GenBank/DDBJ whole genome shotgun (WGS) entry which is preliminary data.</text>
</comment>
<dbReference type="PROSITE" id="PS51774">
    <property type="entry name" value="NAB"/>
    <property type="match status" value="1"/>
</dbReference>
<keyword evidence="5" id="KW-0808">Transferase</keyword>
<organism evidence="5 6">
    <name type="scientific">Trifolium medium</name>
    <dbReference type="NCBI Taxonomy" id="97028"/>
    <lineage>
        <taxon>Eukaryota</taxon>
        <taxon>Viridiplantae</taxon>
        <taxon>Streptophyta</taxon>
        <taxon>Embryophyta</taxon>
        <taxon>Tracheophyta</taxon>
        <taxon>Spermatophyta</taxon>
        <taxon>Magnoliopsida</taxon>
        <taxon>eudicotyledons</taxon>
        <taxon>Gunneridae</taxon>
        <taxon>Pentapetalae</taxon>
        <taxon>rosids</taxon>
        <taxon>fabids</taxon>
        <taxon>Fabales</taxon>
        <taxon>Fabaceae</taxon>
        <taxon>Papilionoideae</taxon>
        <taxon>50 kb inversion clade</taxon>
        <taxon>NPAAA clade</taxon>
        <taxon>Hologalegina</taxon>
        <taxon>IRL clade</taxon>
        <taxon>Trifolieae</taxon>
        <taxon>Trifolium</taxon>
    </lineage>
</organism>